<sequence>MVHLPTLIIIAITVNFLLAALMLVVYQIHRKLDCFIYWSASCFVFAIAAIVASTRTVIDFPLLTIFVADILFIGGPLLALLGIRSYLGRGMSRRFKLWLLVSAALVTLALAMSFSKPAWAQLVTSVVIAVIFFRAVVLLRGLNSRPPLPKYLLTMLFGIHAVAMLSQAAMLGTSLYFGESGQVALLLETLLISHILLTVCTAMVFPLLVFVTSEQHLTNLANIDDLTKLLNRRAFFERAGKQFIEAKHTDSNFSLLMLDLDYFKQVNDEYGHVVGDHCLAWVAQHIRAELRETDVPARIGGEEFAIALAGANGAQAERVSKRICAQIAEHPCEVEGKSINLTVSIGVINRVQKHEHLQELLAEADAALYEAKERGRNQVVVSH</sequence>
<dbReference type="InterPro" id="IPR043128">
    <property type="entry name" value="Rev_trsase/Diguanyl_cyclase"/>
</dbReference>
<protein>
    <recommendedName>
        <fullName evidence="2">diguanylate cyclase</fullName>
        <ecNumber evidence="2">2.7.7.65</ecNumber>
    </recommendedName>
</protein>
<dbReference type="OrthoDB" id="9813903at2"/>
<dbReference type="PANTHER" id="PTHR45138">
    <property type="entry name" value="REGULATORY COMPONENTS OF SENSORY TRANSDUCTION SYSTEM"/>
    <property type="match status" value="1"/>
</dbReference>
<evidence type="ECO:0000313" key="6">
    <source>
        <dbReference type="Proteomes" id="UP000194450"/>
    </source>
</evidence>
<dbReference type="SMART" id="SM00267">
    <property type="entry name" value="GGDEF"/>
    <property type="match status" value="1"/>
</dbReference>
<gene>
    <name evidence="5" type="ORF">SAMN06297229_0130</name>
</gene>
<keyword evidence="3" id="KW-0472">Membrane</keyword>
<dbReference type="EMBL" id="FXWH01000001">
    <property type="protein sequence ID" value="SMQ58529.1"/>
    <property type="molecule type" value="Genomic_DNA"/>
</dbReference>
<name>A0A1Y6E7H3_9GAMM</name>
<dbReference type="GO" id="GO:1902201">
    <property type="term" value="P:negative regulation of bacterial-type flagellum-dependent cell motility"/>
    <property type="evidence" value="ECO:0007669"/>
    <property type="project" value="TreeGrafter"/>
</dbReference>
<feature type="transmembrane region" description="Helical" evidence="3">
    <location>
        <begin position="118"/>
        <end position="139"/>
    </location>
</feature>
<feature type="transmembrane region" description="Helical" evidence="3">
    <location>
        <begin position="35"/>
        <end position="54"/>
    </location>
</feature>
<dbReference type="CDD" id="cd01949">
    <property type="entry name" value="GGDEF"/>
    <property type="match status" value="1"/>
</dbReference>
<dbReference type="PROSITE" id="PS50887">
    <property type="entry name" value="GGDEF"/>
    <property type="match status" value="1"/>
</dbReference>
<dbReference type="FunFam" id="3.30.70.270:FF:000001">
    <property type="entry name" value="Diguanylate cyclase domain protein"/>
    <property type="match status" value="1"/>
</dbReference>
<dbReference type="GO" id="GO:0052621">
    <property type="term" value="F:diguanylate cyclase activity"/>
    <property type="evidence" value="ECO:0007669"/>
    <property type="project" value="UniProtKB-EC"/>
</dbReference>
<dbReference type="Proteomes" id="UP000194450">
    <property type="component" value="Unassembled WGS sequence"/>
</dbReference>
<evidence type="ECO:0000313" key="5">
    <source>
        <dbReference type="EMBL" id="SMQ58529.1"/>
    </source>
</evidence>
<dbReference type="SUPFAM" id="SSF55073">
    <property type="entry name" value="Nucleotide cyclase"/>
    <property type="match status" value="1"/>
</dbReference>
<accession>A0A1Y6E7H3</accession>
<dbReference type="InterPro" id="IPR050469">
    <property type="entry name" value="Diguanylate_Cyclase"/>
</dbReference>
<dbReference type="Gene3D" id="3.30.70.270">
    <property type="match status" value="1"/>
</dbReference>
<dbReference type="NCBIfam" id="TIGR00254">
    <property type="entry name" value="GGDEF"/>
    <property type="match status" value="1"/>
</dbReference>
<feature type="transmembrane region" description="Helical" evidence="3">
    <location>
        <begin position="95"/>
        <end position="112"/>
    </location>
</feature>
<keyword evidence="3" id="KW-1133">Transmembrane helix</keyword>
<dbReference type="EC" id="2.7.7.65" evidence="2"/>
<dbReference type="PANTHER" id="PTHR45138:SF5">
    <property type="entry name" value="BIFUNCTIONAL PERIPLASMIC SUBSTRATE BINDING PROTEIN_CYTOPLASMIC DIGUANYLATE CYCLASE"/>
    <property type="match status" value="1"/>
</dbReference>
<dbReference type="Pfam" id="PF00990">
    <property type="entry name" value="GGDEF"/>
    <property type="match status" value="1"/>
</dbReference>
<feature type="transmembrane region" description="Helical" evidence="3">
    <location>
        <begin position="191"/>
        <end position="211"/>
    </location>
</feature>
<comment type="cofactor">
    <cofactor evidence="1">
        <name>Mg(2+)</name>
        <dbReference type="ChEBI" id="CHEBI:18420"/>
    </cofactor>
</comment>
<evidence type="ECO:0000256" key="3">
    <source>
        <dbReference type="SAM" id="Phobius"/>
    </source>
</evidence>
<dbReference type="RefSeq" id="WP_086433335.1">
    <property type="nucleotide sequence ID" value="NZ_FXWH01000001.1"/>
</dbReference>
<evidence type="ECO:0000256" key="2">
    <source>
        <dbReference type="ARBA" id="ARBA00012528"/>
    </source>
</evidence>
<reference evidence="6" key="1">
    <citation type="submission" date="2017-04" db="EMBL/GenBank/DDBJ databases">
        <authorList>
            <person name="Varghese N."/>
            <person name="Submissions S."/>
        </authorList>
    </citation>
    <scope>NUCLEOTIDE SEQUENCE [LARGE SCALE GENOMIC DNA]</scope>
</reference>
<dbReference type="AlphaFoldDB" id="A0A1Y6E7H3"/>
<dbReference type="GO" id="GO:0043709">
    <property type="term" value="P:cell adhesion involved in single-species biofilm formation"/>
    <property type="evidence" value="ECO:0007669"/>
    <property type="project" value="TreeGrafter"/>
</dbReference>
<evidence type="ECO:0000256" key="1">
    <source>
        <dbReference type="ARBA" id="ARBA00001946"/>
    </source>
</evidence>
<dbReference type="InterPro" id="IPR029787">
    <property type="entry name" value="Nucleotide_cyclase"/>
</dbReference>
<dbReference type="InterPro" id="IPR000160">
    <property type="entry name" value="GGDEF_dom"/>
</dbReference>
<evidence type="ECO:0000259" key="4">
    <source>
        <dbReference type="PROSITE" id="PS50887"/>
    </source>
</evidence>
<proteinExistence type="predicted"/>
<organism evidence="5 6">
    <name type="scientific">Pseudidiomarina planktonica</name>
    <dbReference type="NCBI Taxonomy" id="1323738"/>
    <lineage>
        <taxon>Bacteria</taxon>
        <taxon>Pseudomonadati</taxon>
        <taxon>Pseudomonadota</taxon>
        <taxon>Gammaproteobacteria</taxon>
        <taxon>Alteromonadales</taxon>
        <taxon>Idiomarinaceae</taxon>
        <taxon>Pseudidiomarina</taxon>
    </lineage>
</organism>
<keyword evidence="6" id="KW-1185">Reference proteome</keyword>
<dbReference type="GO" id="GO:0005886">
    <property type="term" value="C:plasma membrane"/>
    <property type="evidence" value="ECO:0007669"/>
    <property type="project" value="TreeGrafter"/>
</dbReference>
<feature type="transmembrane region" description="Helical" evidence="3">
    <location>
        <begin position="151"/>
        <end position="171"/>
    </location>
</feature>
<feature type="domain" description="GGDEF" evidence="4">
    <location>
        <begin position="251"/>
        <end position="383"/>
    </location>
</feature>
<feature type="transmembrane region" description="Helical" evidence="3">
    <location>
        <begin position="60"/>
        <end position="83"/>
    </location>
</feature>
<feature type="transmembrane region" description="Helical" evidence="3">
    <location>
        <begin position="6"/>
        <end position="28"/>
    </location>
</feature>
<keyword evidence="3" id="KW-0812">Transmembrane</keyword>